<dbReference type="SUPFAM" id="SSF54909">
    <property type="entry name" value="Dimeric alpha+beta barrel"/>
    <property type="match status" value="1"/>
</dbReference>
<evidence type="ECO:0008006" key="4">
    <source>
        <dbReference type="Google" id="ProtNLM"/>
    </source>
</evidence>
<dbReference type="Gene3D" id="3.30.70.100">
    <property type="match status" value="1"/>
</dbReference>
<comment type="similarity">
    <text evidence="1">Belongs to the tpcK family.</text>
</comment>
<dbReference type="Proteomes" id="UP000813427">
    <property type="component" value="Unassembled WGS sequence"/>
</dbReference>
<sequence length="104" mass="11995">MVYHVATLYPNDEGIQFDEAYYLQTHMPFVESIWKRYGLLSWRTFKYSTTLDGSRSQYLISTQLEFESGEGLQRALKDPKTSKIFEDLPNFTNAKAVTLGGTQL</sequence>
<evidence type="ECO:0000313" key="2">
    <source>
        <dbReference type="EMBL" id="KAH7250992.1"/>
    </source>
</evidence>
<dbReference type="PANTHER" id="PTHR40260">
    <property type="entry name" value="BLR8190 PROTEIN"/>
    <property type="match status" value="1"/>
</dbReference>
<evidence type="ECO:0000256" key="1">
    <source>
        <dbReference type="ARBA" id="ARBA00005986"/>
    </source>
</evidence>
<dbReference type="InterPro" id="IPR011008">
    <property type="entry name" value="Dimeric_a/b-barrel"/>
</dbReference>
<dbReference type="OrthoDB" id="4892971at2759"/>
<comment type="caution">
    <text evidence="2">The sequence shown here is derived from an EMBL/GenBank/DDBJ whole genome shotgun (WGS) entry which is preliminary data.</text>
</comment>
<dbReference type="PANTHER" id="PTHR40260:SF2">
    <property type="entry name" value="BLR8190 PROTEIN"/>
    <property type="match status" value="1"/>
</dbReference>
<proteinExistence type="inferred from homology"/>
<dbReference type="NCBIfam" id="TIGR02118">
    <property type="entry name" value="EthD family reductase"/>
    <property type="match status" value="1"/>
</dbReference>
<evidence type="ECO:0000313" key="3">
    <source>
        <dbReference type="Proteomes" id="UP000813427"/>
    </source>
</evidence>
<dbReference type="GO" id="GO:0016491">
    <property type="term" value="F:oxidoreductase activity"/>
    <property type="evidence" value="ECO:0007669"/>
    <property type="project" value="InterPro"/>
</dbReference>
<dbReference type="EMBL" id="JAGPXF010000003">
    <property type="protein sequence ID" value="KAH7250992.1"/>
    <property type="molecule type" value="Genomic_DNA"/>
</dbReference>
<accession>A0A8K0S0I1</accession>
<reference evidence="2" key="1">
    <citation type="journal article" date="2021" name="Nat. Commun.">
        <title>Genetic determinants of endophytism in the Arabidopsis root mycobiome.</title>
        <authorList>
            <person name="Mesny F."/>
            <person name="Miyauchi S."/>
            <person name="Thiergart T."/>
            <person name="Pickel B."/>
            <person name="Atanasova L."/>
            <person name="Karlsson M."/>
            <person name="Huettel B."/>
            <person name="Barry K.W."/>
            <person name="Haridas S."/>
            <person name="Chen C."/>
            <person name="Bauer D."/>
            <person name="Andreopoulos W."/>
            <person name="Pangilinan J."/>
            <person name="LaButti K."/>
            <person name="Riley R."/>
            <person name="Lipzen A."/>
            <person name="Clum A."/>
            <person name="Drula E."/>
            <person name="Henrissat B."/>
            <person name="Kohler A."/>
            <person name="Grigoriev I.V."/>
            <person name="Martin F.M."/>
            <person name="Hacquard S."/>
        </authorList>
    </citation>
    <scope>NUCLEOTIDE SEQUENCE</scope>
    <source>
        <strain evidence="2">MPI-SDFR-AT-0068</strain>
    </source>
</reference>
<dbReference type="InterPro" id="IPR009799">
    <property type="entry name" value="EthD_dom"/>
</dbReference>
<name>A0A8K0S0I1_9HYPO</name>
<protein>
    <recommendedName>
        <fullName evidence="4">EthD domain-containing protein</fullName>
    </recommendedName>
</protein>
<organism evidence="2 3">
    <name type="scientific">Fusarium tricinctum</name>
    <dbReference type="NCBI Taxonomy" id="61284"/>
    <lineage>
        <taxon>Eukaryota</taxon>
        <taxon>Fungi</taxon>
        <taxon>Dikarya</taxon>
        <taxon>Ascomycota</taxon>
        <taxon>Pezizomycotina</taxon>
        <taxon>Sordariomycetes</taxon>
        <taxon>Hypocreomycetidae</taxon>
        <taxon>Hypocreales</taxon>
        <taxon>Nectriaceae</taxon>
        <taxon>Fusarium</taxon>
        <taxon>Fusarium tricinctum species complex</taxon>
    </lineage>
</organism>
<gene>
    <name evidence="2" type="ORF">BKA59DRAFT_471497</name>
</gene>
<dbReference type="AlphaFoldDB" id="A0A8K0S0I1"/>
<keyword evidence="3" id="KW-1185">Reference proteome</keyword>